<evidence type="ECO:0000313" key="1">
    <source>
        <dbReference type="EMBL" id="KAF2230466.1"/>
    </source>
</evidence>
<dbReference type="EMBL" id="ML991841">
    <property type="protein sequence ID" value="KAF2230466.1"/>
    <property type="molecule type" value="Genomic_DNA"/>
</dbReference>
<keyword evidence="2" id="KW-1185">Reference proteome</keyword>
<name>A0A6A6GXD8_VIRVR</name>
<accession>A0A6A6GXD8</accession>
<protein>
    <submittedName>
        <fullName evidence="1">Uncharacterized protein</fullName>
    </submittedName>
</protein>
<evidence type="ECO:0000313" key="2">
    <source>
        <dbReference type="Proteomes" id="UP000800092"/>
    </source>
</evidence>
<dbReference type="Proteomes" id="UP000800092">
    <property type="component" value="Unassembled WGS sequence"/>
</dbReference>
<dbReference type="AlphaFoldDB" id="A0A6A6GXD8"/>
<sequence>MTSKKSHNKCLTFPNACIPRAWASCELHQARASMPGPSNPGTKMAAPPLETVLLQGAGQTVFSPPSASTSCSCRDSFN</sequence>
<organism evidence="1 2">
    <name type="scientific">Viridothelium virens</name>
    <name type="common">Speckled blister lichen</name>
    <name type="synonym">Trypethelium virens</name>
    <dbReference type="NCBI Taxonomy" id="1048519"/>
    <lineage>
        <taxon>Eukaryota</taxon>
        <taxon>Fungi</taxon>
        <taxon>Dikarya</taxon>
        <taxon>Ascomycota</taxon>
        <taxon>Pezizomycotina</taxon>
        <taxon>Dothideomycetes</taxon>
        <taxon>Dothideomycetes incertae sedis</taxon>
        <taxon>Trypetheliales</taxon>
        <taxon>Trypetheliaceae</taxon>
        <taxon>Viridothelium</taxon>
    </lineage>
</organism>
<gene>
    <name evidence="1" type="ORF">EV356DRAFT_342688</name>
</gene>
<reference evidence="1" key="1">
    <citation type="journal article" date="2020" name="Stud. Mycol.">
        <title>101 Dothideomycetes genomes: a test case for predicting lifestyles and emergence of pathogens.</title>
        <authorList>
            <person name="Haridas S."/>
            <person name="Albert R."/>
            <person name="Binder M."/>
            <person name="Bloem J."/>
            <person name="Labutti K."/>
            <person name="Salamov A."/>
            <person name="Andreopoulos B."/>
            <person name="Baker S."/>
            <person name="Barry K."/>
            <person name="Bills G."/>
            <person name="Bluhm B."/>
            <person name="Cannon C."/>
            <person name="Castanera R."/>
            <person name="Culley D."/>
            <person name="Daum C."/>
            <person name="Ezra D."/>
            <person name="Gonzalez J."/>
            <person name="Henrissat B."/>
            <person name="Kuo A."/>
            <person name="Liang C."/>
            <person name="Lipzen A."/>
            <person name="Lutzoni F."/>
            <person name="Magnuson J."/>
            <person name="Mondo S."/>
            <person name="Nolan M."/>
            <person name="Ohm R."/>
            <person name="Pangilinan J."/>
            <person name="Park H.-J."/>
            <person name="Ramirez L."/>
            <person name="Alfaro M."/>
            <person name="Sun H."/>
            <person name="Tritt A."/>
            <person name="Yoshinaga Y."/>
            <person name="Zwiers L.-H."/>
            <person name="Turgeon B."/>
            <person name="Goodwin S."/>
            <person name="Spatafora J."/>
            <person name="Crous P."/>
            <person name="Grigoriev I."/>
        </authorList>
    </citation>
    <scope>NUCLEOTIDE SEQUENCE</scope>
    <source>
        <strain evidence="1">Tuck. ex Michener</strain>
    </source>
</reference>
<proteinExistence type="predicted"/>